<dbReference type="AlphaFoldDB" id="X1UFG1"/>
<gene>
    <name evidence="1" type="ORF">S12H4_63035</name>
</gene>
<comment type="caution">
    <text evidence="1">The sequence shown here is derived from an EMBL/GenBank/DDBJ whole genome shotgun (WGS) entry which is preliminary data.</text>
</comment>
<dbReference type="EMBL" id="BARW01042614">
    <property type="protein sequence ID" value="GAJ16279.1"/>
    <property type="molecule type" value="Genomic_DNA"/>
</dbReference>
<evidence type="ECO:0000313" key="1">
    <source>
        <dbReference type="EMBL" id="GAJ16279.1"/>
    </source>
</evidence>
<reference evidence="1" key="1">
    <citation type="journal article" date="2014" name="Front. Microbiol.">
        <title>High frequency of phylogenetically diverse reductive dehalogenase-homologous genes in deep subseafloor sedimentary metagenomes.</title>
        <authorList>
            <person name="Kawai M."/>
            <person name="Futagami T."/>
            <person name="Toyoda A."/>
            <person name="Takaki Y."/>
            <person name="Nishi S."/>
            <person name="Hori S."/>
            <person name="Arai W."/>
            <person name="Tsubouchi T."/>
            <person name="Morono Y."/>
            <person name="Uchiyama I."/>
            <person name="Ito T."/>
            <person name="Fujiyama A."/>
            <person name="Inagaki F."/>
            <person name="Takami H."/>
        </authorList>
    </citation>
    <scope>NUCLEOTIDE SEQUENCE</scope>
    <source>
        <strain evidence="1">Expedition CK06-06</strain>
    </source>
</reference>
<protein>
    <submittedName>
        <fullName evidence="1">Uncharacterized protein</fullName>
    </submittedName>
</protein>
<feature type="non-terminal residue" evidence="1">
    <location>
        <position position="1"/>
    </location>
</feature>
<organism evidence="1">
    <name type="scientific">marine sediment metagenome</name>
    <dbReference type="NCBI Taxonomy" id="412755"/>
    <lineage>
        <taxon>unclassified sequences</taxon>
        <taxon>metagenomes</taxon>
        <taxon>ecological metagenomes</taxon>
    </lineage>
</organism>
<accession>X1UFG1</accession>
<sequence>SAFKLSNDKSKNAYTLKKFKNEISKNIKKEYLKQFSSHLKEIGFNEKLDFTGEKVKSL</sequence>
<name>X1UFG1_9ZZZZ</name>
<proteinExistence type="predicted"/>
<feature type="non-terminal residue" evidence="1">
    <location>
        <position position="58"/>
    </location>
</feature>